<proteinExistence type="predicted"/>
<dbReference type="EMBL" id="HBHJ01011829">
    <property type="protein sequence ID" value="CAD9679908.1"/>
    <property type="molecule type" value="Transcribed_RNA"/>
</dbReference>
<dbReference type="InterPro" id="IPR015940">
    <property type="entry name" value="UBA"/>
</dbReference>
<feature type="compositionally biased region" description="Pro residues" evidence="1">
    <location>
        <begin position="43"/>
        <end position="55"/>
    </location>
</feature>
<feature type="compositionally biased region" description="Low complexity" evidence="1">
    <location>
        <begin position="298"/>
        <end position="325"/>
    </location>
</feature>
<name>A0A7S2RT17_9STRA</name>
<organism evidence="3">
    <name type="scientific">Rhizochromulina marina</name>
    <dbReference type="NCBI Taxonomy" id="1034831"/>
    <lineage>
        <taxon>Eukaryota</taxon>
        <taxon>Sar</taxon>
        <taxon>Stramenopiles</taxon>
        <taxon>Ochrophyta</taxon>
        <taxon>Dictyochophyceae</taxon>
        <taxon>Rhizochromulinales</taxon>
        <taxon>Rhizochromulina</taxon>
    </lineage>
</organism>
<feature type="region of interest" description="Disordered" evidence="1">
    <location>
        <begin position="290"/>
        <end position="329"/>
    </location>
</feature>
<dbReference type="InterPro" id="IPR009060">
    <property type="entry name" value="UBA-like_sf"/>
</dbReference>
<feature type="compositionally biased region" description="Low complexity" evidence="1">
    <location>
        <begin position="360"/>
        <end position="369"/>
    </location>
</feature>
<protein>
    <recommendedName>
        <fullName evidence="2">UBA domain-containing protein</fullName>
    </recommendedName>
</protein>
<evidence type="ECO:0000256" key="1">
    <source>
        <dbReference type="SAM" id="MobiDB-lite"/>
    </source>
</evidence>
<evidence type="ECO:0000259" key="2">
    <source>
        <dbReference type="PROSITE" id="PS50030"/>
    </source>
</evidence>
<dbReference type="CDD" id="cd01767">
    <property type="entry name" value="UBX"/>
    <property type="match status" value="1"/>
</dbReference>
<feature type="domain" description="UBA" evidence="2">
    <location>
        <begin position="377"/>
        <end position="417"/>
    </location>
</feature>
<dbReference type="PROSITE" id="PS50030">
    <property type="entry name" value="UBA"/>
    <property type="match status" value="1"/>
</dbReference>
<gene>
    <name evidence="3" type="ORF">RMAR1173_LOCUS7713</name>
</gene>
<dbReference type="Pfam" id="PF00627">
    <property type="entry name" value="UBA"/>
    <property type="match status" value="1"/>
</dbReference>
<dbReference type="SUPFAM" id="SSF54236">
    <property type="entry name" value="Ubiquitin-like"/>
    <property type="match status" value="1"/>
</dbReference>
<feature type="region of interest" description="Disordered" evidence="1">
    <location>
        <begin position="27"/>
        <end position="55"/>
    </location>
</feature>
<dbReference type="Gene3D" id="3.10.20.90">
    <property type="entry name" value="Phosphatidylinositol 3-kinase Catalytic Subunit, Chain A, domain 1"/>
    <property type="match status" value="1"/>
</dbReference>
<dbReference type="Gene3D" id="1.10.8.10">
    <property type="entry name" value="DNA helicase RuvA subunit, C-terminal domain"/>
    <property type="match status" value="1"/>
</dbReference>
<feature type="region of interest" description="Disordered" evidence="1">
    <location>
        <begin position="343"/>
        <end position="379"/>
    </location>
</feature>
<dbReference type="SUPFAM" id="SSF46934">
    <property type="entry name" value="UBA-like"/>
    <property type="match status" value="1"/>
</dbReference>
<reference evidence="3" key="1">
    <citation type="submission" date="2021-01" db="EMBL/GenBank/DDBJ databases">
        <authorList>
            <person name="Corre E."/>
            <person name="Pelletier E."/>
            <person name="Niang G."/>
            <person name="Scheremetjew M."/>
            <person name="Finn R."/>
            <person name="Kale V."/>
            <person name="Holt S."/>
            <person name="Cochrane G."/>
            <person name="Meng A."/>
            <person name="Brown T."/>
            <person name="Cohen L."/>
        </authorList>
    </citation>
    <scope>NUCLEOTIDE SEQUENCE</scope>
    <source>
        <strain evidence="3">CCMP1243</strain>
    </source>
</reference>
<dbReference type="AlphaFoldDB" id="A0A7S2RT17"/>
<evidence type="ECO:0000313" key="3">
    <source>
        <dbReference type="EMBL" id="CAD9679908.1"/>
    </source>
</evidence>
<dbReference type="SMART" id="SM00165">
    <property type="entry name" value="UBA"/>
    <property type="match status" value="1"/>
</dbReference>
<sequence>MEMNGGDFEAALSMLLAQSELLTGTPGSSKGIGAHGVGAPSAALPPQPPAPPPPSVLGDLAAGISSSKPALDALAVIVGKLARNARDHSVSVLHLSGVNTCLKQHALVPNFLQEIGYKASSDFWVYSRPDPAVLVLAQQAIDRARSSDEYQVAAAVTLSSSEADSRTAETIAAMRQRPPVHEPVIGEEAVTRLAFHFNGEARAALERRFAPDDALSDVVHYLVTLEDSRVPPSSSWELVESASPPFWWCHGWEVSDITVAPPRVFDLEDGRRTLQSLELWPSAQISVQRRRGAGVTGGTTQQGNAAGVSSSTSAAASSPARAVGSRLGGKLKPSELLGKVSHRFDNKTPLGGARKHFNVSGTATAAGPGAPSPPSTTAHQASVVAELMAMGFPETRVRAALKRVNGNKERAIELLLR</sequence>
<dbReference type="CDD" id="cd14270">
    <property type="entry name" value="UBA"/>
    <property type="match status" value="1"/>
</dbReference>
<dbReference type="InterPro" id="IPR029071">
    <property type="entry name" value="Ubiquitin-like_domsf"/>
</dbReference>
<accession>A0A7S2RT17</accession>